<evidence type="ECO:0000256" key="2">
    <source>
        <dbReference type="ARBA" id="ARBA00029447"/>
    </source>
</evidence>
<dbReference type="Gene3D" id="1.10.287.950">
    <property type="entry name" value="Methyl-accepting chemotaxis protein"/>
    <property type="match status" value="1"/>
</dbReference>
<evidence type="ECO:0000256" key="3">
    <source>
        <dbReference type="PROSITE-ProRule" id="PRU00284"/>
    </source>
</evidence>
<organism evidence="5 6">
    <name type="scientific">Nguyenibacter vanlangensis</name>
    <dbReference type="NCBI Taxonomy" id="1216886"/>
    <lineage>
        <taxon>Bacteria</taxon>
        <taxon>Pseudomonadati</taxon>
        <taxon>Pseudomonadota</taxon>
        <taxon>Alphaproteobacteria</taxon>
        <taxon>Acetobacterales</taxon>
        <taxon>Acetobacteraceae</taxon>
        <taxon>Nguyenibacter</taxon>
    </lineage>
</organism>
<comment type="similarity">
    <text evidence="2">Belongs to the methyl-accepting chemotaxis (MCP) protein family.</text>
</comment>
<dbReference type="InterPro" id="IPR039379">
    <property type="entry name" value="Protoglobin_sensor_dom"/>
</dbReference>
<dbReference type="SUPFAM" id="SSF46458">
    <property type="entry name" value="Globin-like"/>
    <property type="match status" value="1"/>
</dbReference>
<accession>A0ABZ3D2U9</accession>
<dbReference type="SUPFAM" id="SSF58104">
    <property type="entry name" value="Methyl-accepting chemotaxis protein (MCP) signaling domain"/>
    <property type="match status" value="1"/>
</dbReference>
<keyword evidence="6" id="KW-1185">Reference proteome</keyword>
<dbReference type="RefSeq" id="WP_342627673.1">
    <property type="nucleotide sequence ID" value="NZ_CP152276.1"/>
</dbReference>
<evidence type="ECO:0000256" key="1">
    <source>
        <dbReference type="ARBA" id="ARBA00022500"/>
    </source>
</evidence>
<protein>
    <submittedName>
        <fullName evidence="5">Globin-coupled sensor protein</fullName>
    </submittedName>
</protein>
<dbReference type="InterPro" id="IPR004089">
    <property type="entry name" value="MCPsignal_dom"/>
</dbReference>
<evidence type="ECO:0000313" key="6">
    <source>
        <dbReference type="Proteomes" id="UP001449795"/>
    </source>
</evidence>
<dbReference type="Pfam" id="PF00015">
    <property type="entry name" value="MCPsignal"/>
    <property type="match status" value="1"/>
</dbReference>
<sequence length="500" mass="53842">MKNPDAGAGGASPRSIADRLAFLRIGNRESRILSDMRSGLGDVLQASLDDFYDRVKQTPELARFFQGDHQMDVARSHQLAHWNTILSGRFGPDYVQAVTRIGGTHAVIGLEPRWYLAGYAVLLDGIVRRMIDAEFSRRPRGQAAFSRLFGRPSPAAEPQDAALLGEKIGTLIRVAMLDMDLALSTYLLRLEETNRKAEREQAALGEIARALEQVAGGDLSTTLDRTVMEKSPLLASVFARLKDGLGGIASEIRRASALVRESAASISKDSARILSQSDAQVGSIRRITGATAALEESLSDVAEQTEAAGVAVRTCVAAAALGDGNIRRVRETMTDIRQAGETISELVGTIQDIAVQTNLLALNANVEASRAGSAGRGFAVVATAIRELSAKTTEAARQIAASARQSETVIRNGDRAVSQMTDALREIGTSITVVRDAVARINTEIGNQENSVRSTHREAAELRDISEKTSAMTRHASDDCTALTQRSDKMMELVSNFRLT</sequence>
<keyword evidence="1" id="KW-0145">Chemotaxis</keyword>
<feature type="domain" description="Methyl-accepting transducer" evidence="4">
    <location>
        <begin position="255"/>
        <end position="484"/>
    </location>
</feature>
<proteinExistence type="inferred from homology"/>
<dbReference type="Gene3D" id="1.10.490.10">
    <property type="entry name" value="Globins"/>
    <property type="match status" value="1"/>
</dbReference>
<dbReference type="PANTHER" id="PTHR43531">
    <property type="entry name" value="PROTEIN ICFG"/>
    <property type="match status" value="1"/>
</dbReference>
<dbReference type="PROSITE" id="PS50111">
    <property type="entry name" value="CHEMOTAXIS_TRANSDUC_2"/>
    <property type="match status" value="1"/>
</dbReference>
<dbReference type="InterPro" id="IPR044398">
    <property type="entry name" value="Globin-sensor_dom"/>
</dbReference>
<dbReference type="CDD" id="cd01068">
    <property type="entry name" value="globin_sensor"/>
    <property type="match status" value="1"/>
</dbReference>
<reference evidence="5 6" key="1">
    <citation type="submission" date="2024-04" db="EMBL/GenBank/DDBJ databases">
        <title>Complete genome sequence of Nguyenibacter vanlangesis HBCM-1154, a strain capable of nitrogen fixation, IAA production, and phosphorus solubilization isolated from sugarcane soil.</title>
        <authorList>
            <person name="MY HANH P."/>
        </authorList>
    </citation>
    <scope>NUCLEOTIDE SEQUENCE [LARGE SCALE GENOMIC DNA]</scope>
    <source>
        <strain evidence="5 6">HBCM 1154</strain>
    </source>
</reference>
<dbReference type="EMBL" id="CP152276">
    <property type="protein sequence ID" value="XAE41831.1"/>
    <property type="molecule type" value="Genomic_DNA"/>
</dbReference>
<dbReference type="InterPro" id="IPR051310">
    <property type="entry name" value="MCP_chemotaxis"/>
</dbReference>
<name>A0ABZ3D2U9_9PROT</name>
<dbReference type="Proteomes" id="UP001449795">
    <property type="component" value="Chromosome"/>
</dbReference>
<evidence type="ECO:0000259" key="4">
    <source>
        <dbReference type="PROSITE" id="PS50111"/>
    </source>
</evidence>
<keyword evidence="3" id="KW-0807">Transducer</keyword>
<evidence type="ECO:0000313" key="5">
    <source>
        <dbReference type="EMBL" id="XAE41831.1"/>
    </source>
</evidence>
<dbReference type="InterPro" id="IPR009050">
    <property type="entry name" value="Globin-like_sf"/>
</dbReference>
<dbReference type="SMART" id="SM00283">
    <property type="entry name" value="MA"/>
    <property type="match status" value="1"/>
</dbReference>
<gene>
    <name evidence="5" type="ORF">AAC691_16335</name>
</gene>
<dbReference type="InterPro" id="IPR012292">
    <property type="entry name" value="Globin/Proto"/>
</dbReference>
<dbReference type="Pfam" id="PF11563">
    <property type="entry name" value="Protoglobin"/>
    <property type="match status" value="1"/>
</dbReference>
<dbReference type="PANTHER" id="PTHR43531:SF11">
    <property type="entry name" value="METHYL-ACCEPTING CHEMOTAXIS PROTEIN 3"/>
    <property type="match status" value="1"/>
</dbReference>